<evidence type="ECO:0000313" key="8">
    <source>
        <dbReference type="EMBL" id="KAF6198388.1"/>
    </source>
</evidence>
<feature type="chain" id="PRO_5035894616" description="Carboxylesterase type B domain-containing protein" evidence="6">
    <location>
        <begin position="24"/>
        <end position="934"/>
    </location>
</feature>
<dbReference type="AlphaFoldDB" id="A0A8S9WQI6"/>
<reference evidence="8" key="1">
    <citation type="journal article" date="2021" name="Mol. Ecol. Resour.">
        <title>Apolygus lucorum genome provides insights into omnivorousness and mesophyll feeding.</title>
        <authorList>
            <person name="Liu Y."/>
            <person name="Liu H."/>
            <person name="Wang H."/>
            <person name="Huang T."/>
            <person name="Liu B."/>
            <person name="Yang B."/>
            <person name="Yin L."/>
            <person name="Li B."/>
            <person name="Zhang Y."/>
            <person name="Zhang S."/>
            <person name="Jiang F."/>
            <person name="Zhang X."/>
            <person name="Ren Y."/>
            <person name="Wang B."/>
            <person name="Wang S."/>
            <person name="Lu Y."/>
            <person name="Wu K."/>
            <person name="Fan W."/>
            <person name="Wang G."/>
        </authorList>
    </citation>
    <scope>NUCLEOTIDE SEQUENCE</scope>
    <source>
        <strain evidence="8">12Hb</strain>
    </source>
</reference>
<evidence type="ECO:0000256" key="5">
    <source>
        <dbReference type="SAM" id="MobiDB-lite"/>
    </source>
</evidence>
<proteinExistence type="inferred from homology"/>
<accession>A0A8S9WQI6</accession>
<gene>
    <name evidence="8" type="ORF">GE061_008136</name>
</gene>
<dbReference type="PROSITE" id="PS00122">
    <property type="entry name" value="CARBOXYLESTERASE_B_1"/>
    <property type="match status" value="1"/>
</dbReference>
<dbReference type="InterPro" id="IPR002018">
    <property type="entry name" value="CarbesteraseB"/>
</dbReference>
<sequence>MARAPQRLFGLLSLFALARGTFAGFAAPLANCSAGAFLGYPMLSSDGRSFWGFSGIRYAQPPVGALRFEAPLPIEPFLGVQKAFDEGSSCLQVDPLIKPEVVSGSEDCLFLNIYTHDVNRQAPVMLWIHGGAWKFGTGSKRYYGPDFLMNEDIVLVAINYRLGPIGFASLENDVMPGNMGLKDQEEAIRWVKKNIAGFGGDPDKITLFGQSAGGASVTFHLKGRMAGLIRGGIAQSGSSLSPWAVSRAQSVRKITLELADIAGCGTRLPDVAVRQCLLDLPGEQIIKAVQGLPIFDQEKLPFRPVIEPDGPVPIDPWDAPPSDLPLMAGHTSTEGAFYTAFLLKGGGEFLLTLINRAFNRVAPDLLMFEATAPDPVNVAEKIRSFYFGNKNITRKEVKSIEEVTTDSWFVYPIRTEIQRHNGTAYSYVFDYTGSKNIFELFNISCDLRLGPGHADDLPYLFRAEALDLLAEGNYEDLLKSREMVKIWTKFAKGEDPTPTPVEGNDWEGKSENGGYLVISHNTSKIVDWTRDHSWQRRRLEFWKGLALRKPSFPVPTRVDPPSTIHVGSSQYQTRWILPVPDTVDPPSTRHSGSFQYQTRWILPVPDTLDPPSTRHRGSSQYQTRWILPVPDTVDPSSTRLVGSFQYQTRWILPVPDTLDPPSTRHSGSSQYQTQWILPVPDSVDPLSTRHVGSSQYQTRWILPVPDTVDLPVPDTVDPLSTRHSGSSQYQTQWILPVPDSVDPLSTRHAEWILPASGYVDPSSIRPRGCSQYQTQWILPASDTVDPPSPRLRGSSQSQTQWMLPVPDSVDPPSFRHSGSSQSQTQRILPVPDLVDPPTPRLCGSSQLLTQRMLPVLDSEDPPSLRLPVPNSVDPPTPRLCGSSQPLTQRMLPDSDSQSLTQWILQFSDSVDPPSTRPSGCSQYRLSKSSEHQAQ</sequence>
<evidence type="ECO:0000256" key="4">
    <source>
        <dbReference type="ARBA" id="ARBA00023180"/>
    </source>
</evidence>
<name>A0A8S9WQI6_APOLU</name>
<protein>
    <recommendedName>
        <fullName evidence="7">Carboxylesterase type B domain-containing protein</fullName>
    </recommendedName>
</protein>
<evidence type="ECO:0000256" key="3">
    <source>
        <dbReference type="ARBA" id="ARBA00022801"/>
    </source>
</evidence>
<comment type="similarity">
    <text evidence="1">Belongs to the type-B carboxylesterase/lipase family.</text>
</comment>
<dbReference type="Proteomes" id="UP000466442">
    <property type="component" value="Linkage Group LG16"/>
</dbReference>
<dbReference type="InterPro" id="IPR019826">
    <property type="entry name" value="Carboxylesterase_B_AS"/>
</dbReference>
<keyword evidence="3" id="KW-0378">Hydrolase</keyword>
<dbReference type="Pfam" id="PF00135">
    <property type="entry name" value="COesterase"/>
    <property type="match status" value="1"/>
</dbReference>
<dbReference type="InterPro" id="IPR029058">
    <property type="entry name" value="AB_hydrolase_fold"/>
</dbReference>
<dbReference type="InterPro" id="IPR050309">
    <property type="entry name" value="Type-B_Carboxylest/Lipase"/>
</dbReference>
<keyword evidence="6" id="KW-0732">Signal</keyword>
<organism evidence="8 9">
    <name type="scientific">Apolygus lucorum</name>
    <name type="common">Small green plant bug</name>
    <name type="synonym">Lygocoris lucorum</name>
    <dbReference type="NCBI Taxonomy" id="248454"/>
    <lineage>
        <taxon>Eukaryota</taxon>
        <taxon>Metazoa</taxon>
        <taxon>Ecdysozoa</taxon>
        <taxon>Arthropoda</taxon>
        <taxon>Hexapoda</taxon>
        <taxon>Insecta</taxon>
        <taxon>Pterygota</taxon>
        <taxon>Neoptera</taxon>
        <taxon>Paraneoptera</taxon>
        <taxon>Hemiptera</taxon>
        <taxon>Heteroptera</taxon>
        <taxon>Panheteroptera</taxon>
        <taxon>Cimicomorpha</taxon>
        <taxon>Miridae</taxon>
        <taxon>Mirini</taxon>
        <taxon>Apolygus</taxon>
    </lineage>
</organism>
<keyword evidence="2" id="KW-0719">Serine esterase</keyword>
<feature type="region of interest" description="Disordered" evidence="5">
    <location>
        <begin position="908"/>
        <end position="934"/>
    </location>
</feature>
<dbReference type="Gene3D" id="3.40.50.1820">
    <property type="entry name" value="alpha/beta hydrolase"/>
    <property type="match status" value="1"/>
</dbReference>
<dbReference type="GO" id="GO:0052689">
    <property type="term" value="F:carboxylic ester hydrolase activity"/>
    <property type="evidence" value="ECO:0007669"/>
    <property type="project" value="UniProtKB-KW"/>
</dbReference>
<feature type="region of interest" description="Disordered" evidence="5">
    <location>
        <begin position="779"/>
        <end position="839"/>
    </location>
</feature>
<evidence type="ECO:0000313" key="9">
    <source>
        <dbReference type="Proteomes" id="UP000466442"/>
    </source>
</evidence>
<feature type="signal peptide" evidence="6">
    <location>
        <begin position="1"/>
        <end position="23"/>
    </location>
</feature>
<keyword evidence="4" id="KW-0325">Glycoprotein</keyword>
<feature type="compositionally biased region" description="Polar residues" evidence="5">
    <location>
        <begin position="816"/>
        <end position="826"/>
    </location>
</feature>
<dbReference type="PANTHER" id="PTHR11559">
    <property type="entry name" value="CARBOXYLESTERASE"/>
    <property type="match status" value="1"/>
</dbReference>
<evidence type="ECO:0000256" key="1">
    <source>
        <dbReference type="ARBA" id="ARBA00005964"/>
    </source>
</evidence>
<feature type="domain" description="Carboxylesterase type B" evidence="7">
    <location>
        <begin position="29"/>
        <end position="534"/>
    </location>
</feature>
<feature type="region of interest" description="Disordered" evidence="5">
    <location>
        <begin position="858"/>
        <end position="877"/>
    </location>
</feature>
<dbReference type="SUPFAM" id="SSF53474">
    <property type="entry name" value="alpha/beta-Hydrolases"/>
    <property type="match status" value="1"/>
</dbReference>
<dbReference type="OrthoDB" id="19653at2759"/>
<feature type="compositionally biased region" description="Polar residues" evidence="5">
    <location>
        <begin position="916"/>
        <end position="926"/>
    </location>
</feature>
<keyword evidence="9" id="KW-1185">Reference proteome</keyword>
<evidence type="ECO:0000259" key="7">
    <source>
        <dbReference type="Pfam" id="PF00135"/>
    </source>
</evidence>
<dbReference type="EMBL" id="WIXP02000016">
    <property type="protein sequence ID" value="KAF6198388.1"/>
    <property type="molecule type" value="Genomic_DNA"/>
</dbReference>
<comment type="caution">
    <text evidence="8">The sequence shown here is derived from an EMBL/GenBank/DDBJ whole genome shotgun (WGS) entry which is preliminary data.</text>
</comment>
<evidence type="ECO:0000256" key="2">
    <source>
        <dbReference type="ARBA" id="ARBA00022487"/>
    </source>
</evidence>
<evidence type="ECO:0000256" key="6">
    <source>
        <dbReference type="SAM" id="SignalP"/>
    </source>
</evidence>